<dbReference type="GO" id="GO:0016491">
    <property type="term" value="F:oxidoreductase activity"/>
    <property type="evidence" value="ECO:0007669"/>
    <property type="project" value="InterPro"/>
</dbReference>
<protein>
    <submittedName>
        <fullName evidence="2">Uncharacterized protein</fullName>
    </submittedName>
</protein>
<sequence length="193" mass="22499">MASTAPTDIQTKLKYLQWQASYTHARPYRIAQFGRKRKSDQKQKTHNLVFAEGDDIEIIRDVRGAEGKGDPRFTLDANGFVYRKYPPPLFTDPKEFAAPDHIQNAFLPQCEDMLKNEIEGVDRVLIFDWKIRKRKSAKERRKKNPDILSFARQVHIDTILTKDELATSFMARVRNHLPKDAHHLLDGRIQMIK</sequence>
<name>A0A9W9MAW7_9EURO</name>
<comment type="caution">
    <text evidence="2">The sequence shown here is derived from an EMBL/GenBank/DDBJ whole genome shotgun (WGS) entry which is preliminary data.</text>
</comment>
<gene>
    <name evidence="2" type="ORF">N7498_008537</name>
</gene>
<dbReference type="InterPro" id="IPR044053">
    <property type="entry name" value="AsaB-like"/>
</dbReference>
<evidence type="ECO:0000256" key="1">
    <source>
        <dbReference type="ARBA" id="ARBA00023604"/>
    </source>
</evidence>
<evidence type="ECO:0000313" key="3">
    <source>
        <dbReference type="Proteomes" id="UP001150904"/>
    </source>
</evidence>
<dbReference type="RefSeq" id="XP_058305587.1">
    <property type="nucleotide sequence ID" value="XM_058455599.1"/>
</dbReference>
<dbReference type="EMBL" id="JAPQKR010000015">
    <property type="protein sequence ID" value="KAJ5195099.1"/>
    <property type="molecule type" value="Genomic_DNA"/>
</dbReference>
<proteinExistence type="inferred from homology"/>
<reference evidence="2" key="2">
    <citation type="journal article" date="2023" name="IMA Fungus">
        <title>Comparative genomic study of the Penicillium genus elucidates a diverse pangenome and 15 lateral gene transfer events.</title>
        <authorList>
            <person name="Petersen C."/>
            <person name="Sorensen T."/>
            <person name="Nielsen M.R."/>
            <person name="Sondergaard T.E."/>
            <person name="Sorensen J.L."/>
            <person name="Fitzpatrick D.A."/>
            <person name="Frisvad J.C."/>
            <person name="Nielsen K.L."/>
        </authorList>
    </citation>
    <scope>NUCLEOTIDE SEQUENCE</scope>
    <source>
        <strain evidence="2">IBT 15544</strain>
    </source>
</reference>
<keyword evidence="3" id="KW-1185">Reference proteome</keyword>
<comment type="similarity">
    <text evidence="1">Belongs to the asaB hydroxylase/desaturase family.</text>
</comment>
<dbReference type="PANTHER" id="PTHR34598">
    <property type="entry name" value="BLL6449 PROTEIN"/>
    <property type="match status" value="1"/>
</dbReference>
<accession>A0A9W9MAW7</accession>
<dbReference type="OrthoDB" id="412788at2759"/>
<dbReference type="PANTHER" id="PTHR34598:SF3">
    <property type="entry name" value="OXIDOREDUCTASE AN1597"/>
    <property type="match status" value="1"/>
</dbReference>
<evidence type="ECO:0000313" key="2">
    <source>
        <dbReference type="EMBL" id="KAJ5195099.1"/>
    </source>
</evidence>
<dbReference type="AlphaFoldDB" id="A0A9W9MAW7"/>
<organism evidence="2 3">
    <name type="scientific">Penicillium cinerascens</name>
    <dbReference type="NCBI Taxonomy" id="70096"/>
    <lineage>
        <taxon>Eukaryota</taxon>
        <taxon>Fungi</taxon>
        <taxon>Dikarya</taxon>
        <taxon>Ascomycota</taxon>
        <taxon>Pezizomycotina</taxon>
        <taxon>Eurotiomycetes</taxon>
        <taxon>Eurotiomycetidae</taxon>
        <taxon>Eurotiales</taxon>
        <taxon>Aspergillaceae</taxon>
        <taxon>Penicillium</taxon>
    </lineage>
</organism>
<dbReference type="GeneID" id="83182900"/>
<reference evidence="2" key="1">
    <citation type="submission" date="2022-12" db="EMBL/GenBank/DDBJ databases">
        <authorList>
            <person name="Petersen C."/>
        </authorList>
    </citation>
    <scope>NUCLEOTIDE SEQUENCE</scope>
    <source>
        <strain evidence="2">IBT 15544</strain>
    </source>
</reference>
<dbReference type="Proteomes" id="UP001150904">
    <property type="component" value="Unassembled WGS sequence"/>
</dbReference>